<dbReference type="EMBL" id="LIAE01006711">
    <property type="protein sequence ID" value="PAV85993.1"/>
    <property type="molecule type" value="Genomic_DNA"/>
</dbReference>
<reference evidence="2 3" key="1">
    <citation type="journal article" date="2017" name="Curr. Biol.">
        <title>Genome architecture and evolution of a unichromosomal asexual nematode.</title>
        <authorList>
            <person name="Fradin H."/>
            <person name="Zegar C."/>
            <person name="Gutwein M."/>
            <person name="Lucas J."/>
            <person name="Kovtun M."/>
            <person name="Corcoran D."/>
            <person name="Baugh L.R."/>
            <person name="Kiontke K."/>
            <person name="Gunsalus K."/>
            <person name="Fitch D.H."/>
            <person name="Piano F."/>
        </authorList>
    </citation>
    <scope>NUCLEOTIDE SEQUENCE [LARGE SCALE GENOMIC DNA]</scope>
    <source>
        <strain evidence="2">PF1309</strain>
    </source>
</reference>
<feature type="transmembrane region" description="Helical" evidence="1">
    <location>
        <begin position="97"/>
        <end position="123"/>
    </location>
</feature>
<protein>
    <submittedName>
        <fullName evidence="2">Uncharacterized protein</fullName>
    </submittedName>
</protein>
<feature type="transmembrane region" description="Helical" evidence="1">
    <location>
        <begin position="54"/>
        <end position="77"/>
    </location>
</feature>
<name>A0A2A2LIE1_9BILA</name>
<dbReference type="AlphaFoldDB" id="A0A2A2LIE1"/>
<feature type="transmembrane region" description="Helical" evidence="1">
    <location>
        <begin position="12"/>
        <end position="42"/>
    </location>
</feature>
<comment type="caution">
    <text evidence="2">The sequence shown here is derived from an EMBL/GenBank/DDBJ whole genome shotgun (WGS) entry which is preliminary data.</text>
</comment>
<dbReference type="Proteomes" id="UP000218231">
    <property type="component" value="Unassembled WGS sequence"/>
</dbReference>
<sequence>MDFEAEDLKSASLTLAVLLPFSVLLSFACGAYFYGVIIVRLLYNHDKLSSFQKIVLSVAVFSMVYHTTSLVNTFNPYHLGLWSHYNSFDPSEDHLTLSFWGLIGFSHGSFLVIKKVFLSILMLHKTLIFKRQATLCVVVGG</sequence>
<organism evidence="2 3">
    <name type="scientific">Diploscapter pachys</name>
    <dbReference type="NCBI Taxonomy" id="2018661"/>
    <lineage>
        <taxon>Eukaryota</taxon>
        <taxon>Metazoa</taxon>
        <taxon>Ecdysozoa</taxon>
        <taxon>Nematoda</taxon>
        <taxon>Chromadorea</taxon>
        <taxon>Rhabditida</taxon>
        <taxon>Rhabditina</taxon>
        <taxon>Rhabditomorpha</taxon>
        <taxon>Rhabditoidea</taxon>
        <taxon>Rhabditidae</taxon>
        <taxon>Diploscapter</taxon>
    </lineage>
</organism>
<keyword evidence="3" id="KW-1185">Reference proteome</keyword>
<evidence type="ECO:0000256" key="1">
    <source>
        <dbReference type="SAM" id="Phobius"/>
    </source>
</evidence>
<keyword evidence="1" id="KW-0812">Transmembrane</keyword>
<evidence type="ECO:0000313" key="3">
    <source>
        <dbReference type="Proteomes" id="UP000218231"/>
    </source>
</evidence>
<evidence type="ECO:0000313" key="2">
    <source>
        <dbReference type="EMBL" id="PAV85993.1"/>
    </source>
</evidence>
<accession>A0A2A2LIE1</accession>
<keyword evidence="1" id="KW-1133">Transmembrane helix</keyword>
<keyword evidence="1" id="KW-0472">Membrane</keyword>
<gene>
    <name evidence="2" type="ORF">WR25_26553</name>
</gene>
<proteinExistence type="predicted"/>